<dbReference type="GO" id="GO:0006208">
    <property type="term" value="P:pyrimidine nucleobase catabolic process"/>
    <property type="evidence" value="ECO:0007669"/>
    <property type="project" value="TreeGrafter"/>
</dbReference>
<evidence type="ECO:0000256" key="5">
    <source>
        <dbReference type="SAM" id="Phobius"/>
    </source>
</evidence>
<accession>A0A6A0HAQ3</accession>
<gene>
    <name evidence="7" type="ORF">HAZT_HAZT004927</name>
</gene>
<protein>
    <recommendedName>
        <fullName evidence="4">dihydropyrimidinase</fullName>
        <ecNumber evidence="4">3.5.2.2</ecNumber>
    </recommendedName>
</protein>
<evidence type="ECO:0000256" key="4">
    <source>
        <dbReference type="ARBA" id="ARBA00039113"/>
    </source>
</evidence>
<reference evidence="7" key="1">
    <citation type="submission" date="2014-08" db="EMBL/GenBank/DDBJ databases">
        <authorList>
            <person name="Murali S."/>
            <person name="Richards S."/>
            <person name="Bandaranaike D."/>
            <person name="Bellair M."/>
            <person name="Blankenburg K."/>
            <person name="Chao H."/>
            <person name="Dinh H."/>
            <person name="Doddapaneni H."/>
            <person name="Dugan-Rocha S."/>
            <person name="Elkadiri S."/>
            <person name="Gnanaolivu R."/>
            <person name="Hughes D."/>
            <person name="Lee S."/>
            <person name="Li M."/>
            <person name="Ming W."/>
            <person name="Munidasa M."/>
            <person name="Muniz J."/>
            <person name="Nguyen L."/>
            <person name="Osuji N."/>
            <person name="Pu L.-L."/>
            <person name="Puazo M."/>
            <person name="Skinner E."/>
            <person name="Qu C."/>
            <person name="Quiroz J."/>
            <person name="Raj R."/>
            <person name="Weissenberger G."/>
            <person name="Xin Y."/>
            <person name="Zou X."/>
            <person name="Han Y."/>
            <person name="Worley K."/>
            <person name="Muzny D."/>
            <person name="Gibbs R."/>
        </authorList>
    </citation>
    <scope>NUCLEOTIDE SEQUENCE</scope>
    <source>
        <strain evidence="7">HAZT.00-mixed</strain>
        <tissue evidence="7">Whole organism</tissue>
    </source>
</reference>
<dbReference type="GO" id="GO:0004157">
    <property type="term" value="F:dihydropyrimidinase activity"/>
    <property type="evidence" value="ECO:0007669"/>
    <property type="project" value="UniProtKB-EC"/>
</dbReference>
<dbReference type="Proteomes" id="UP000711488">
    <property type="component" value="Unassembled WGS sequence"/>
</dbReference>
<dbReference type="PANTHER" id="PTHR11647:SF1">
    <property type="entry name" value="COLLAPSIN RESPONSE MEDIATOR PROTEIN"/>
    <property type="match status" value="1"/>
</dbReference>
<dbReference type="EC" id="3.5.2.2" evidence="4"/>
<dbReference type="InterPro" id="IPR006680">
    <property type="entry name" value="Amidohydro-rel"/>
</dbReference>
<dbReference type="Pfam" id="PF01979">
    <property type="entry name" value="Amidohydro_1"/>
    <property type="match status" value="1"/>
</dbReference>
<dbReference type="SUPFAM" id="SSF51556">
    <property type="entry name" value="Metallo-dependent hydrolases"/>
    <property type="match status" value="1"/>
</dbReference>
<comment type="caution">
    <text evidence="7">The sequence shown here is derived from an EMBL/GenBank/DDBJ whole genome shotgun (WGS) entry which is preliminary data.</text>
</comment>
<dbReference type="AlphaFoldDB" id="A0A6A0HAQ3"/>
<feature type="domain" description="Amidohydrolase-related" evidence="6">
    <location>
        <begin position="21"/>
        <end position="194"/>
    </location>
</feature>
<dbReference type="EMBL" id="JQDR03004411">
    <property type="protein sequence ID" value="KAA0202037.1"/>
    <property type="molecule type" value="Genomic_DNA"/>
</dbReference>
<evidence type="ECO:0000256" key="1">
    <source>
        <dbReference type="ARBA" id="ARBA00001947"/>
    </source>
</evidence>
<evidence type="ECO:0000256" key="3">
    <source>
        <dbReference type="ARBA" id="ARBA00036696"/>
    </source>
</evidence>
<keyword evidence="5" id="KW-0472">Membrane</keyword>
<evidence type="ECO:0000259" key="6">
    <source>
        <dbReference type="Pfam" id="PF01979"/>
    </source>
</evidence>
<reference evidence="7" key="2">
    <citation type="journal article" date="2018" name="Environ. Sci. Technol.">
        <title>The Toxicogenome of Hyalella azteca: A Model for Sediment Ecotoxicology and Evolutionary Toxicology.</title>
        <authorList>
            <person name="Poynton H.C."/>
            <person name="Hasenbein S."/>
            <person name="Benoit J.B."/>
            <person name="Sepulveda M.S."/>
            <person name="Poelchau M.F."/>
            <person name="Hughes D.S.T."/>
            <person name="Murali S.C."/>
            <person name="Chen S."/>
            <person name="Glastad K.M."/>
            <person name="Goodisman M.A.D."/>
            <person name="Werren J.H."/>
            <person name="Vineis J.H."/>
            <person name="Bowen J.L."/>
            <person name="Friedrich M."/>
            <person name="Jones J."/>
            <person name="Robertson H.M."/>
            <person name="Feyereisen R."/>
            <person name="Mechler-Hickson A."/>
            <person name="Mathers N."/>
            <person name="Lee C.E."/>
            <person name="Colbourne J.K."/>
            <person name="Biales A."/>
            <person name="Johnston J.S."/>
            <person name="Wellborn G.A."/>
            <person name="Rosendale A.J."/>
            <person name="Cridge A.G."/>
            <person name="Munoz-Torres M.C."/>
            <person name="Bain P.A."/>
            <person name="Manny A.R."/>
            <person name="Major K.M."/>
            <person name="Lambert F.N."/>
            <person name="Vulpe C.D."/>
            <person name="Tuck P."/>
            <person name="Blalock B.J."/>
            <person name="Lin Y.Y."/>
            <person name="Smith M.E."/>
            <person name="Ochoa-Acuna H."/>
            <person name="Chen M.M."/>
            <person name="Childers C.P."/>
            <person name="Qu J."/>
            <person name="Dugan S."/>
            <person name="Lee S.L."/>
            <person name="Chao H."/>
            <person name="Dinh H."/>
            <person name="Han Y."/>
            <person name="Doddapaneni H."/>
            <person name="Worley K.C."/>
            <person name="Muzny D.M."/>
            <person name="Gibbs R.A."/>
            <person name="Richards S."/>
        </authorList>
    </citation>
    <scope>NUCLEOTIDE SEQUENCE</scope>
    <source>
        <strain evidence="7">HAZT.00-mixed</strain>
        <tissue evidence="7">Whole organism</tissue>
    </source>
</reference>
<dbReference type="InterPro" id="IPR050378">
    <property type="entry name" value="Metallo-dep_Hydrolases_sf"/>
</dbReference>
<dbReference type="PANTHER" id="PTHR11647">
    <property type="entry name" value="HYDRANTOINASE/DIHYDROPYRIMIDINASE FAMILY MEMBER"/>
    <property type="match status" value="1"/>
</dbReference>
<comment type="cofactor">
    <cofactor evidence="1">
        <name>Zn(2+)</name>
        <dbReference type="ChEBI" id="CHEBI:29105"/>
    </cofactor>
</comment>
<reference evidence="7" key="3">
    <citation type="submission" date="2019-06" db="EMBL/GenBank/DDBJ databases">
        <authorList>
            <person name="Poynton C."/>
            <person name="Hasenbein S."/>
            <person name="Benoit J.B."/>
            <person name="Sepulveda M.S."/>
            <person name="Poelchau M.F."/>
            <person name="Murali S.C."/>
            <person name="Chen S."/>
            <person name="Glastad K.M."/>
            <person name="Werren J.H."/>
            <person name="Vineis J.H."/>
            <person name="Bowen J.L."/>
            <person name="Friedrich M."/>
            <person name="Jones J."/>
            <person name="Robertson H.M."/>
            <person name="Feyereisen R."/>
            <person name="Mechler-Hickson A."/>
            <person name="Mathers N."/>
            <person name="Lee C.E."/>
            <person name="Colbourne J.K."/>
            <person name="Biales A."/>
            <person name="Johnston J.S."/>
            <person name="Wellborn G.A."/>
            <person name="Rosendale A.J."/>
            <person name="Cridge A.G."/>
            <person name="Munoz-Torres M.C."/>
            <person name="Bain P.A."/>
            <person name="Manny A.R."/>
            <person name="Major K.M."/>
            <person name="Lambert F.N."/>
            <person name="Vulpe C.D."/>
            <person name="Tuck P."/>
            <person name="Blalock B.J."/>
            <person name="Lin Y.-Y."/>
            <person name="Smith M.E."/>
            <person name="Ochoa-Acuna H."/>
            <person name="Chen M.-J.M."/>
            <person name="Childers C.P."/>
            <person name="Qu J."/>
            <person name="Dugan S."/>
            <person name="Lee S.L."/>
            <person name="Chao H."/>
            <person name="Dinh H."/>
            <person name="Han Y."/>
            <person name="Doddapaneni H."/>
            <person name="Worley K.C."/>
            <person name="Muzny D.M."/>
            <person name="Gibbs R.A."/>
            <person name="Richards S."/>
        </authorList>
    </citation>
    <scope>NUCLEOTIDE SEQUENCE</scope>
    <source>
        <strain evidence="7">HAZT.00-mixed</strain>
        <tissue evidence="7">Whole organism</tissue>
    </source>
</reference>
<proteinExistence type="inferred from homology"/>
<keyword evidence="5" id="KW-1133">Transmembrane helix</keyword>
<evidence type="ECO:0000256" key="2">
    <source>
        <dbReference type="ARBA" id="ARBA00008829"/>
    </source>
</evidence>
<keyword evidence="5" id="KW-0812">Transmembrane</keyword>
<name>A0A6A0HAQ3_HYAAZ</name>
<evidence type="ECO:0000313" key="7">
    <source>
        <dbReference type="EMBL" id="KAA0202037.1"/>
    </source>
</evidence>
<dbReference type="Gene3D" id="3.20.20.140">
    <property type="entry name" value="Metal-dependent hydrolases"/>
    <property type="match status" value="2"/>
</dbReference>
<sequence length="199" mass="21972">MQDADVYIEDGVIAALAKGRLVIPGGIDTHTHMQLPFMGTSAIDDFYTGTRAALAGGTTMINDFYTGTRAALAGGTTMISALTMFTLIILDFVLPSRNESLVEAYHKWRAWADPKVCCDYSFHVGVTWWGPKVTQEMEELCQVHGINSFKMFMAYKDVWQLNDTELLHAFDACKRLGALALVHAENGDVIKEVSSRDAD</sequence>
<dbReference type="FunFam" id="3.20.20.140:FF:000174">
    <property type="entry name" value="Dihydropyrimidinase-related protein 2"/>
    <property type="match status" value="1"/>
</dbReference>
<comment type="similarity">
    <text evidence="2">Belongs to the metallo-dependent hydrolases superfamily. Hydantoinase/dihydropyrimidinase family.</text>
</comment>
<organism evidence="7">
    <name type="scientific">Hyalella azteca</name>
    <name type="common">Amphipod</name>
    <dbReference type="NCBI Taxonomy" id="294128"/>
    <lineage>
        <taxon>Eukaryota</taxon>
        <taxon>Metazoa</taxon>
        <taxon>Ecdysozoa</taxon>
        <taxon>Arthropoda</taxon>
        <taxon>Crustacea</taxon>
        <taxon>Multicrustacea</taxon>
        <taxon>Malacostraca</taxon>
        <taxon>Eumalacostraca</taxon>
        <taxon>Peracarida</taxon>
        <taxon>Amphipoda</taxon>
        <taxon>Senticaudata</taxon>
        <taxon>Talitrida</taxon>
        <taxon>Talitroidea</taxon>
        <taxon>Hyalellidae</taxon>
        <taxon>Hyalella</taxon>
    </lineage>
</organism>
<dbReference type="OrthoDB" id="10258955at2759"/>
<dbReference type="InterPro" id="IPR032466">
    <property type="entry name" value="Metal_Hydrolase"/>
</dbReference>
<feature type="transmembrane region" description="Helical" evidence="5">
    <location>
        <begin position="70"/>
        <end position="94"/>
    </location>
</feature>
<dbReference type="GO" id="GO:0005829">
    <property type="term" value="C:cytosol"/>
    <property type="evidence" value="ECO:0007669"/>
    <property type="project" value="TreeGrafter"/>
</dbReference>
<comment type="catalytic activity">
    <reaction evidence="3">
        <text>5,6-dihydrouracil + H2O = 3-(carbamoylamino)propanoate + H(+)</text>
        <dbReference type="Rhea" id="RHEA:16121"/>
        <dbReference type="ChEBI" id="CHEBI:11892"/>
        <dbReference type="ChEBI" id="CHEBI:15377"/>
        <dbReference type="ChEBI" id="CHEBI:15378"/>
        <dbReference type="ChEBI" id="CHEBI:15901"/>
        <dbReference type="EC" id="3.5.2.2"/>
    </reaction>
</comment>